<sequence>MTHDPEDLITIFNRLFDISEQTVLVRGGDEPIYLPAWHTGYRCEIQFAHGFFASALHEIAHWCIAGRERRQLVDFGYWYEPDGRSQQQQSLFERVEVKPQALEWIFHRSCDHRFRISADNLSGEATDSSVFKQNVIQQVHTYLLEGLPSRAALFRDALQDFYKTSDLSPKDFSLLKLG</sequence>
<dbReference type="Pfam" id="PF04315">
    <property type="entry name" value="EpmC"/>
    <property type="match status" value="1"/>
</dbReference>
<dbReference type="EMBL" id="CP007142">
    <property type="protein sequence ID" value="AJQ94940.1"/>
    <property type="molecule type" value="Genomic_DNA"/>
</dbReference>
<dbReference type="STRING" id="1445510.YC6258_02902"/>
<organism evidence="1 2">
    <name type="scientific">Gynuella sunshinyii YC6258</name>
    <dbReference type="NCBI Taxonomy" id="1445510"/>
    <lineage>
        <taxon>Bacteria</taxon>
        <taxon>Pseudomonadati</taxon>
        <taxon>Pseudomonadota</taxon>
        <taxon>Gammaproteobacteria</taxon>
        <taxon>Oceanospirillales</taxon>
        <taxon>Saccharospirillaceae</taxon>
        <taxon>Gynuella</taxon>
    </lineage>
</organism>
<evidence type="ECO:0008006" key="3">
    <source>
        <dbReference type="Google" id="ProtNLM"/>
    </source>
</evidence>
<dbReference type="InterPro" id="IPR007411">
    <property type="entry name" value="EpmC"/>
</dbReference>
<dbReference type="HOGENOM" id="CLU_097152_0_0_6"/>
<reference evidence="1 2" key="1">
    <citation type="submission" date="2014-01" db="EMBL/GenBank/DDBJ databases">
        <title>Full genme sequencing of cellulolytic bacterium Gynuella sunshinyii YC6258T gen. nov., sp. nov.</title>
        <authorList>
            <person name="Khan H."/>
            <person name="Chung E.J."/>
            <person name="Chung Y.R."/>
        </authorList>
    </citation>
    <scope>NUCLEOTIDE SEQUENCE [LARGE SCALE GENOMIC DNA]</scope>
    <source>
        <strain evidence="1 2">YC6258</strain>
    </source>
</reference>
<accession>A0A0C5V652</accession>
<dbReference type="Proteomes" id="UP000032266">
    <property type="component" value="Chromosome"/>
</dbReference>
<name>A0A0C5V652_9GAMM</name>
<dbReference type="OrthoDB" id="5298591at2"/>
<evidence type="ECO:0000313" key="1">
    <source>
        <dbReference type="EMBL" id="AJQ94940.1"/>
    </source>
</evidence>
<dbReference type="KEGG" id="gsn:YC6258_02902"/>
<keyword evidence="2" id="KW-1185">Reference proteome</keyword>
<dbReference type="AlphaFoldDB" id="A0A0C5V652"/>
<proteinExistence type="predicted"/>
<gene>
    <name evidence="1" type="ORF">YC6258_02902</name>
</gene>
<dbReference type="PATRIC" id="fig|1445510.3.peg.2872"/>
<evidence type="ECO:0000313" key="2">
    <source>
        <dbReference type="Proteomes" id="UP000032266"/>
    </source>
</evidence>
<dbReference type="RefSeq" id="WP_044617360.1">
    <property type="nucleotide sequence ID" value="NZ_CP007142.1"/>
</dbReference>
<protein>
    <recommendedName>
        <fullName evidence="3">Transporting ATPase</fullName>
    </recommendedName>
</protein>